<comment type="caution">
    <text evidence="1">The sequence shown here is derived from an EMBL/GenBank/DDBJ whole genome shotgun (WGS) entry which is preliminary data.</text>
</comment>
<dbReference type="Proteomes" id="UP000266673">
    <property type="component" value="Unassembled WGS sequence"/>
</dbReference>
<organism evidence="1 2">
    <name type="scientific">Gigaspora rosea</name>
    <dbReference type="NCBI Taxonomy" id="44941"/>
    <lineage>
        <taxon>Eukaryota</taxon>
        <taxon>Fungi</taxon>
        <taxon>Fungi incertae sedis</taxon>
        <taxon>Mucoromycota</taxon>
        <taxon>Glomeromycotina</taxon>
        <taxon>Glomeromycetes</taxon>
        <taxon>Diversisporales</taxon>
        <taxon>Gigasporaceae</taxon>
        <taxon>Gigaspora</taxon>
    </lineage>
</organism>
<reference evidence="1 2" key="1">
    <citation type="submission" date="2018-06" db="EMBL/GenBank/DDBJ databases">
        <title>Comparative genomics reveals the genomic features of Rhizophagus irregularis, R. cerebriforme, R. diaphanum and Gigaspora rosea, and their symbiotic lifestyle signature.</title>
        <authorList>
            <person name="Morin E."/>
            <person name="San Clemente H."/>
            <person name="Chen E.C.H."/>
            <person name="De La Providencia I."/>
            <person name="Hainaut M."/>
            <person name="Kuo A."/>
            <person name="Kohler A."/>
            <person name="Murat C."/>
            <person name="Tang N."/>
            <person name="Roy S."/>
            <person name="Loubradou J."/>
            <person name="Henrissat B."/>
            <person name="Grigoriev I.V."/>
            <person name="Corradi N."/>
            <person name="Roux C."/>
            <person name="Martin F.M."/>
        </authorList>
    </citation>
    <scope>NUCLEOTIDE SEQUENCE [LARGE SCALE GENOMIC DNA]</scope>
    <source>
        <strain evidence="1 2">DAOM 194757</strain>
    </source>
</reference>
<keyword evidence="2" id="KW-1185">Reference proteome</keyword>
<dbReference type="EMBL" id="QKWP01003841">
    <property type="protein sequence ID" value="RIB00645.1"/>
    <property type="molecule type" value="Genomic_DNA"/>
</dbReference>
<evidence type="ECO:0000313" key="1">
    <source>
        <dbReference type="EMBL" id="RIB00645.1"/>
    </source>
</evidence>
<protein>
    <submittedName>
        <fullName evidence="1">Uncharacterized protein</fullName>
    </submittedName>
</protein>
<evidence type="ECO:0000313" key="2">
    <source>
        <dbReference type="Proteomes" id="UP000266673"/>
    </source>
</evidence>
<accession>A0A397TR90</accession>
<dbReference type="OrthoDB" id="415230at2759"/>
<dbReference type="AlphaFoldDB" id="A0A397TR90"/>
<gene>
    <name evidence="1" type="ORF">C2G38_2233553</name>
</gene>
<sequence length="218" mass="25373">MAFFKKIVNKFNKKESLNIEHQFETTNNFKEIDNKIEMSGKNPYTSICDFKVQEEKLARNSTKFDLNCGYENENSTPFDNNQFTSLTNNSENSVIELPKLFINGENQSTSSKFTLIENSISDKFFYQICNDEFIVEDTINDLVTGRLKPQDLPIIRICLNEDNQYISANNRRLYCYQQAIQKGANFKKVLVRIVRETNEGAGFGWKRKKSLKIIENKI</sequence>
<name>A0A397TR90_9GLOM</name>
<proteinExistence type="predicted"/>